<reference evidence="2" key="1">
    <citation type="journal article" date="2023" name="Front. Plant Sci.">
        <title>Chromosomal-level genome assembly of Melastoma candidum provides insights into trichome evolution.</title>
        <authorList>
            <person name="Zhong Y."/>
            <person name="Wu W."/>
            <person name="Sun C."/>
            <person name="Zou P."/>
            <person name="Liu Y."/>
            <person name="Dai S."/>
            <person name="Zhou R."/>
        </authorList>
    </citation>
    <scope>NUCLEOTIDE SEQUENCE [LARGE SCALE GENOMIC DNA]</scope>
</reference>
<evidence type="ECO:0000313" key="1">
    <source>
        <dbReference type="EMBL" id="KAI4370077.1"/>
    </source>
</evidence>
<dbReference type="Proteomes" id="UP001057402">
    <property type="component" value="Chromosome 5"/>
</dbReference>
<keyword evidence="2" id="KW-1185">Reference proteome</keyword>
<dbReference type="EMBL" id="CM042884">
    <property type="protein sequence ID" value="KAI4370077.1"/>
    <property type="molecule type" value="Genomic_DNA"/>
</dbReference>
<evidence type="ECO:0000313" key="2">
    <source>
        <dbReference type="Proteomes" id="UP001057402"/>
    </source>
</evidence>
<proteinExistence type="predicted"/>
<organism evidence="1 2">
    <name type="scientific">Melastoma candidum</name>
    <dbReference type="NCBI Taxonomy" id="119954"/>
    <lineage>
        <taxon>Eukaryota</taxon>
        <taxon>Viridiplantae</taxon>
        <taxon>Streptophyta</taxon>
        <taxon>Embryophyta</taxon>
        <taxon>Tracheophyta</taxon>
        <taxon>Spermatophyta</taxon>
        <taxon>Magnoliopsida</taxon>
        <taxon>eudicotyledons</taxon>
        <taxon>Gunneridae</taxon>
        <taxon>Pentapetalae</taxon>
        <taxon>rosids</taxon>
        <taxon>malvids</taxon>
        <taxon>Myrtales</taxon>
        <taxon>Melastomataceae</taxon>
        <taxon>Melastomatoideae</taxon>
        <taxon>Melastomateae</taxon>
        <taxon>Melastoma</taxon>
    </lineage>
</organism>
<name>A0ACB9QTB1_9MYRT</name>
<accession>A0ACB9QTB1</accession>
<sequence>MPQITGVSKKDADRIGCKPKLIDGTYSELVDFVCNDSTTPRSRISTGDSRSLTEAPYELLNASEIISAVGHVWDCTSRYLAGSSQKAYPNHKSSDLSFGECNSGTWRLGDFDGHIEAGSLASHHSSRSQARSNVDFVQVSRAVSLLRYGKKADQSLLQWYLGNRGSFSYRPWETRGPSSFGTTNELRRMYGWMSKLISVSSCTINNIQEVDTCALLEGNSCGSEVYGESRHLASDHGIEEVTDAADYGYLLSENSLDVDNGTKEKKVLLQTIFQNQCPWNLVKLTHVMVGDPSQNCLKLDRQTLRRFL</sequence>
<protein>
    <submittedName>
        <fullName evidence="1">Uncharacterized protein</fullName>
    </submittedName>
</protein>
<comment type="caution">
    <text evidence="1">The sequence shown here is derived from an EMBL/GenBank/DDBJ whole genome shotgun (WGS) entry which is preliminary data.</text>
</comment>
<gene>
    <name evidence="1" type="ORF">MLD38_018461</name>
</gene>